<evidence type="ECO:0000313" key="6">
    <source>
        <dbReference type="Proteomes" id="UP000192721"/>
    </source>
</evidence>
<gene>
    <name evidence="5" type="ORF">B0T45_19585</name>
</gene>
<dbReference type="SMART" id="SM00342">
    <property type="entry name" value="HTH_ARAC"/>
    <property type="match status" value="1"/>
</dbReference>
<dbReference type="InterPro" id="IPR020449">
    <property type="entry name" value="Tscrpt_reg_AraC-type_HTH"/>
</dbReference>
<protein>
    <submittedName>
        <fullName evidence="5">AraC family transcriptional regulator</fullName>
    </submittedName>
</protein>
<keyword evidence="1" id="KW-0805">Transcription regulation</keyword>
<sequence length="313" mass="35103">MDEYHFLLLPEFSFIGFAALMEPFRIANRFQPGASRWRLLSVDGQAVAASNGIALMVDGALAEAGPCTCLFVVSSFHPLRHYTPELGAALRRLERGGATLGAIDTGCFILAEAGLLRGETVTLHWEAIPAFRERYPQVTASQELFLTEKRPTSAGAVAGLDLALALLARRHGRELALAVSEQLVQGQMRSPSEHQRLQVASRYQVHNKKLAQAIWLMEEQLEDPWPPEELAARCGATRRQLERLFRAHLKASPAEFYRALRLDRARWLLRQTELSVVEISVACGFESPSYFSRAYRKRFGRSPREDREDRSGA</sequence>
<keyword evidence="3" id="KW-0804">Transcription</keyword>
<dbReference type="Proteomes" id="UP000192721">
    <property type="component" value="Unassembled WGS sequence"/>
</dbReference>
<dbReference type="InterPro" id="IPR002818">
    <property type="entry name" value="DJ-1/PfpI"/>
</dbReference>
<dbReference type="InterPro" id="IPR029062">
    <property type="entry name" value="Class_I_gatase-like"/>
</dbReference>
<evidence type="ECO:0000256" key="3">
    <source>
        <dbReference type="ARBA" id="ARBA00023163"/>
    </source>
</evidence>
<evidence type="ECO:0000256" key="2">
    <source>
        <dbReference type="ARBA" id="ARBA00023125"/>
    </source>
</evidence>
<accession>A0A1W0CGU4</accession>
<organism evidence="5 6">
    <name type="scientific">Chromobacterium haemolyticum</name>
    <dbReference type="NCBI Taxonomy" id="394935"/>
    <lineage>
        <taxon>Bacteria</taxon>
        <taxon>Pseudomonadati</taxon>
        <taxon>Pseudomonadota</taxon>
        <taxon>Betaproteobacteria</taxon>
        <taxon>Neisseriales</taxon>
        <taxon>Chromobacteriaceae</taxon>
        <taxon>Chromobacterium</taxon>
    </lineage>
</organism>
<proteinExistence type="predicted"/>
<evidence type="ECO:0000313" key="5">
    <source>
        <dbReference type="EMBL" id="OQS34000.1"/>
    </source>
</evidence>
<dbReference type="GO" id="GO:0043565">
    <property type="term" value="F:sequence-specific DNA binding"/>
    <property type="evidence" value="ECO:0007669"/>
    <property type="project" value="InterPro"/>
</dbReference>
<dbReference type="EMBL" id="MUKV01000035">
    <property type="protein sequence ID" value="OQS34000.1"/>
    <property type="molecule type" value="Genomic_DNA"/>
</dbReference>
<evidence type="ECO:0000259" key="4">
    <source>
        <dbReference type="PROSITE" id="PS01124"/>
    </source>
</evidence>
<dbReference type="Gene3D" id="3.40.50.880">
    <property type="match status" value="1"/>
</dbReference>
<dbReference type="SUPFAM" id="SSF46689">
    <property type="entry name" value="Homeodomain-like"/>
    <property type="match status" value="2"/>
</dbReference>
<dbReference type="AlphaFoldDB" id="A0A1W0CGU4"/>
<comment type="caution">
    <text evidence="5">The sequence shown here is derived from an EMBL/GenBank/DDBJ whole genome shotgun (WGS) entry which is preliminary data.</text>
</comment>
<dbReference type="PANTHER" id="PTHR43130">
    <property type="entry name" value="ARAC-FAMILY TRANSCRIPTIONAL REGULATOR"/>
    <property type="match status" value="1"/>
</dbReference>
<dbReference type="PRINTS" id="PR00032">
    <property type="entry name" value="HTHARAC"/>
</dbReference>
<dbReference type="InterPro" id="IPR052158">
    <property type="entry name" value="INH-QAR"/>
</dbReference>
<dbReference type="InterPro" id="IPR018060">
    <property type="entry name" value="HTH_AraC"/>
</dbReference>
<dbReference type="SUPFAM" id="SSF52317">
    <property type="entry name" value="Class I glutamine amidotransferase-like"/>
    <property type="match status" value="1"/>
</dbReference>
<dbReference type="CDD" id="cd03136">
    <property type="entry name" value="GATase1_AraC_ArgR_like"/>
    <property type="match status" value="1"/>
</dbReference>
<feature type="domain" description="HTH araC/xylS-type" evidence="4">
    <location>
        <begin position="211"/>
        <end position="309"/>
    </location>
</feature>
<reference evidence="5 6" key="1">
    <citation type="submission" date="2017-02" db="EMBL/GenBank/DDBJ databases">
        <title>Chromobacterium haemolyticum H5244.</title>
        <authorList>
            <person name="Gulvik C.A."/>
        </authorList>
    </citation>
    <scope>NUCLEOTIDE SEQUENCE [LARGE SCALE GENOMIC DNA]</scope>
    <source>
        <strain evidence="5 6">H5244</strain>
    </source>
</reference>
<dbReference type="Gene3D" id="1.10.10.60">
    <property type="entry name" value="Homeodomain-like"/>
    <property type="match status" value="1"/>
</dbReference>
<dbReference type="Pfam" id="PF12833">
    <property type="entry name" value="HTH_18"/>
    <property type="match status" value="1"/>
</dbReference>
<dbReference type="RefSeq" id="WP_256870483.1">
    <property type="nucleotide sequence ID" value="NZ_MUKV01000035.1"/>
</dbReference>
<evidence type="ECO:0000256" key="1">
    <source>
        <dbReference type="ARBA" id="ARBA00023015"/>
    </source>
</evidence>
<keyword evidence="2" id="KW-0238">DNA-binding</keyword>
<dbReference type="Pfam" id="PF01965">
    <property type="entry name" value="DJ-1_PfpI"/>
    <property type="match status" value="1"/>
</dbReference>
<dbReference type="InterPro" id="IPR009057">
    <property type="entry name" value="Homeodomain-like_sf"/>
</dbReference>
<dbReference type="InterPro" id="IPR018062">
    <property type="entry name" value="HTH_AraC-typ_CS"/>
</dbReference>
<dbReference type="PROSITE" id="PS00041">
    <property type="entry name" value="HTH_ARAC_FAMILY_1"/>
    <property type="match status" value="1"/>
</dbReference>
<dbReference type="PANTHER" id="PTHR43130:SF3">
    <property type="entry name" value="HTH-TYPE TRANSCRIPTIONAL REGULATOR RV1931C"/>
    <property type="match status" value="1"/>
</dbReference>
<name>A0A1W0CGU4_9NEIS</name>
<dbReference type="GO" id="GO:0003700">
    <property type="term" value="F:DNA-binding transcription factor activity"/>
    <property type="evidence" value="ECO:0007669"/>
    <property type="project" value="InterPro"/>
</dbReference>
<dbReference type="PROSITE" id="PS01124">
    <property type="entry name" value="HTH_ARAC_FAMILY_2"/>
    <property type="match status" value="1"/>
</dbReference>